<gene>
    <name evidence="1" type="ORF">HA338_01755</name>
</gene>
<comment type="caution">
    <text evidence="1">The sequence shown here is derived from an EMBL/GenBank/DDBJ whole genome shotgun (WGS) entry which is preliminary data.</text>
</comment>
<sequence>MADDSDSSTGSNYYLFDTDWNLQSSQENKAIGVGTITDTDGIFIGDTTSTGYCDLRVSYIRFRKYVSSPPTASLVCVYPNSQFVPTEPLVIDDYLDASGNIIVSGSGNADVLTDAGTGTGTIIISGDGEISILRDVLSGSGTVIFSSSGNSSLSLDTLSGEGFVAVSASVLPLQKIINIANAIGTATKISITRSISDAYWRMSISYAGEIDIDEYSHCYWNATDKSGNLNRIFYGVVPAPDLAYTHARKSGSIEAFDYGIYLAKQYIPTDAQVMSLTGSRTTWDHWISYLLEETGIVPYKISVPTAGNKEISLTAKTSKLSAIQEICDWCSYIFYVYWDTDPSGDLEARAYFIPEDDIDDSENGLGLTAETINWEEDLLVDIPKISVSVEERINRVRVRGCDASGNWYAAVQESAAVTAGEEWPREYIEEPSSFAGSQTAADSRAAILYDYFSVRPVTVELNFKKRHDLRLYQKIQFTDSRFPDSITSLGWLRITSITYSLEMANETVSVTAQVERNNAIRRSISINDDLLSTISSLIETGLDSLSEAEAGTVTSVDGSTVTMETNSGKTVTVEVDD</sequence>
<organism evidence="1 2">
    <name type="scientific">Methanosarcina acetivorans</name>
    <dbReference type="NCBI Taxonomy" id="2214"/>
    <lineage>
        <taxon>Archaea</taxon>
        <taxon>Methanobacteriati</taxon>
        <taxon>Methanobacteriota</taxon>
        <taxon>Stenosarchaea group</taxon>
        <taxon>Methanomicrobia</taxon>
        <taxon>Methanosarcinales</taxon>
        <taxon>Methanosarcinaceae</taxon>
        <taxon>Methanosarcina</taxon>
    </lineage>
</organism>
<evidence type="ECO:0000313" key="2">
    <source>
        <dbReference type="Proteomes" id="UP000600774"/>
    </source>
</evidence>
<dbReference type="RefSeq" id="WP_011023697.1">
    <property type="nucleotide sequence ID" value="NZ_DUJU01000021.1"/>
</dbReference>
<dbReference type="AlphaFoldDB" id="A0A832S6X3"/>
<dbReference type="GeneID" id="1475690"/>
<proteinExistence type="predicted"/>
<dbReference type="EMBL" id="DUJU01000021">
    <property type="protein sequence ID" value="HIH92801.1"/>
    <property type="molecule type" value="Genomic_DNA"/>
</dbReference>
<evidence type="ECO:0000313" key="1">
    <source>
        <dbReference type="EMBL" id="HIH92801.1"/>
    </source>
</evidence>
<reference evidence="1" key="1">
    <citation type="journal article" date="2020" name="bioRxiv">
        <title>A rank-normalized archaeal taxonomy based on genome phylogeny resolves widespread incomplete and uneven classifications.</title>
        <authorList>
            <person name="Rinke C."/>
            <person name="Chuvochina M."/>
            <person name="Mussig A.J."/>
            <person name="Chaumeil P.-A."/>
            <person name="Waite D.W."/>
            <person name="Whitman W.B."/>
            <person name="Parks D.H."/>
            <person name="Hugenholtz P."/>
        </authorList>
    </citation>
    <scope>NUCLEOTIDE SEQUENCE</scope>
    <source>
        <strain evidence="1">UBA8876</strain>
    </source>
</reference>
<dbReference type="Proteomes" id="UP000600774">
    <property type="component" value="Unassembled WGS sequence"/>
</dbReference>
<protein>
    <submittedName>
        <fullName evidence="1">Uncharacterized protein</fullName>
    </submittedName>
</protein>
<name>A0A832S6X3_9EURY</name>
<accession>A0A832S6X3</accession>